<accession>A0A1S9N2Q0</accession>
<evidence type="ECO:0000256" key="6">
    <source>
        <dbReference type="ARBA" id="ARBA00023136"/>
    </source>
</evidence>
<dbReference type="Gene3D" id="1.10.3720.10">
    <property type="entry name" value="MetI-like"/>
    <property type="match status" value="1"/>
</dbReference>
<evidence type="ECO:0000313" key="9">
    <source>
        <dbReference type="EMBL" id="OOP71789.1"/>
    </source>
</evidence>
<gene>
    <name evidence="9" type="ORF">CBEIBR21_19545</name>
</gene>
<evidence type="ECO:0000256" key="3">
    <source>
        <dbReference type="ARBA" id="ARBA00022475"/>
    </source>
</evidence>
<evidence type="ECO:0000313" key="10">
    <source>
        <dbReference type="Proteomes" id="UP000190959"/>
    </source>
</evidence>
<comment type="similarity">
    <text evidence="7">Belongs to the binding-protein-dependent transport system permease family.</text>
</comment>
<evidence type="ECO:0000259" key="8">
    <source>
        <dbReference type="PROSITE" id="PS50928"/>
    </source>
</evidence>
<dbReference type="InterPro" id="IPR035906">
    <property type="entry name" value="MetI-like_sf"/>
</dbReference>
<keyword evidence="6 7" id="KW-0472">Membrane</keyword>
<dbReference type="InterPro" id="IPR000515">
    <property type="entry name" value="MetI-like"/>
</dbReference>
<dbReference type="Proteomes" id="UP000190959">
    <property type="component" value="Unassembled WGS sequence"/>
</dbReference>
<dbReference type="Pfam" id="PF00528">
    <property type="entry name" value="BPD_transp_1"/>
    <property type="match status" value="1"/>
</dbReference>
<organism evidence="9 10">
    <name type="scientific">Clostridium beijerinckii</name>
    <name type="common">Clostridium MP</name>
    <dbReference type="NCBI Taxonomy" id="1520"/>
    <lineage>
        <taxon>Bacteria</taxon>
        <taxon>Bacillati</taxon>
        <taxon>Bacillota</taxon>
        <taxon>Clostridia</taxon>
        <taxon>Eubacteriales</taxon>
        <taxon>Clostridiaceae</taxon>
        <taxon>Clostridium</taxon>
    </lineage>
</organism>
<keyword evidence="4 7" id="KW-0812">Transmembrane</keyword>
<dbReference type="GO" id="GO:0005886">
    <property type="term" value="C:plasma membrane"/>
    <property type="evidence" value="ECO:0007669"/>
    <property type="project" value="UniProtKB-SubCell"/>
</dbReference>
<keyword evidence="3" id="KW-1003">Cell membrane</keyword>
<evidence type="ECO:0000256" key="4">
    <source>
        <dbReference type="ARBA" id="ARBA00022692"/>
    </source>
</evidence>
<dbReference type="CDD" id="cd06261">
    <property type="entry name" value="TM_PBP2"/>
    <property type="match status" value="1"/>
</dbReference>
<dbReference type="InterPro" id="IPR051393">
    <property type="entry name" value="ABC_transporter_permease"/>
</dbReference>
<dbReference type="PANTHER" id="PTHR30193">
    <property type="entry name" value="ABC TRANSPORTER PERMEASE PROTEIN"/>
    <property type="match status" value="1"/>
</dbReference>
<dbReference type="PROSITE" id="PS50928">
    <property type="entry name" value="ABC_TM1"/>
    <property type="match status" value="1"/>
</dbReference>
<name>A0A1S9N2Q0_CLOBE</name>
<dbReference type="PANTHER" id="PTHR30193:SF37">
    <property type="entry name" value="INNER MEMBRANE ABC TRANSPORTER PERMEASE PROTEIN YCJO"/>
    <property type="match status" value="1"/>
</dbReference>
<feature type="transmembrane region" description="Helical" evidence="7">
    <location>
        <begin position="111"/>
        <end position="131"/>
    </location>
</feature>
<dbReference type="AlphaFoldDB" id="A0A1S9N2Q0"/>
<evidence type="ECO:0000256" key="5">
    <source>
        <dbReference type="ARBA" id="ARBA00022989"/>
    </source>
</evidence>
<sequence length="295" mass="33433">MERNAKKENFKSKDAKLAILFLAPSIIGFSIFYAVPFIGGFYYSIVSSPINGEFVGLKNYIDLIKNPSFIKAVTNTALFTCLSVPLNIVLSLLLALILCNKAIIGREIFRTLFITPLVVPVASVVLVWQSLFDINGALNGVITLFGYAPVDWMESDLARIVIVIVYLWKNIGYSMVLFLAGLQNIPAEYYEAAKIDGATPFKQFTCITLVYLTPTTFFVFIMSIINSFKVFRETYLISGDHPNSSIYMLQHYMNNMFMQLDYEKLTSAAFIMAFFIVFIVFILFFIERKINKSLN</sequence>
<keyword evidence="5 7" id="KW-1133">Transmembrane helix</keyword>
<feature type="transmembrane region" description="Helical" evidence="7">
    <location>
        <begin position="265"/>
        <end position="286"/>
    </location>
</feature>
<evidence type="ECO:0000256" key="1">
    <source>
        <dbReference type="ARBA" id="ARBA00004651"/>
    </source>
</evidence>
<dbReference type="EMBL" id="MWMH01000007">
    <property type="protein sequence ID" value="OOP71789.1"/>
    <property type="molecule type" value="Genomic_DNA"/>
</dbReference>
<keyword evidence="2 7" id="KW-0813">Transport</keyword>
<protein>
    <submittedName>
        <fullName evidence="9">Sugar ABC transporter permease</fullName>
    </submittedName>
</protein>
<dbReference type="RefSeq" id="WP_078116765.1">
    <property type="nucleotide sequence ID" value="NZ_MWMH01000007.1"/>
</dbReference>
<dbReference type="SUPFAM" id="SSF161098">
    <property type="entry name" value="MetI-like"/>
    <property type="match status" value="1"/>
</dbReference>
<feature type="domain" description="ABC transmembrane type-1" evidence="8">
    <location>
        <begin position="73"/>
        <end position="287"/>
    </location>
</feature>
<evidence type="ECO:0000256" key="7">
    <source>
        <dbReference type="RuleBase" id="RU363032"/>
    </source>
</evidence>
<reference evidence="9 10" key="1">
    <citation type="submission" date="2017-02" db="EMBL/GenBank/DDBJ databases">
        <title>Genome sequence of Clostridium beijerinckii Br21.</title>
        <authorList>
            <person name="Fonseca B.C."/>
            <person name="Guazzaroni M.E."/>
            <person name="Riano-Pachon D.M."/>
            <person name="Reginatto V."/>
        </authorList>
    </citation>
    <scope>NUCLEOTIDE SEQUENCE [LARGE SCALE GENOMIC DNA]</scope>
    <source>
        <strain evidence="9 10">Br21</strain>
    </source>
</reference>
<proteinExistence type="inferred from homology"/>
<comment type="caution">
    <text evidence="9">The sequence shown here is derived from an EMBL/GenBank/DDBJ whole genome shotgun (WGS) entry which is preliminary data.</text>
</comment>
<evidence type="ECO:0000256" key="2">
    <source>
        <dbReference type="ARBA" id="ARBA00022448"/>
    </source>
</evidence>
<feature type="transmembrane region" description="Helical" evidence="7">
    <location>
        <begin position="203"/>
        <end position="225"/>
    </location>
</feature>
<feature type="transmembrane region" description="Helical" evidence="7">
    <location>
        <begin position="20"/>
        <end position="45"/>
    </location>
</feature>
<comment type="subcellular location">
    <subcellularLocation>
        <location evidence="1 7">Cell membrane</location>
        <topology evidence="1 7">Multi-pass membrane protein</topology>
    </subcellularLocation>
</comment>
<feature type="transmembrane region" description="Helical" evidence="7">
    <location>
        <begin position="157"/>
        <end position="182"/>
    </location>
</feature>
<dbReference type="GO" id="GO:0055085">
    <property type="term" value="P:transmembrane transport"/>
    <property type="evidence" value="ECO:0007669"/>
    <property type="project" value="InterPro"/>
</dbReference>
<feature type="transmembrane region" description="Helical" evidence="7">
    <location>
        <begin position="77"/>
        <end position="99"/>
    </location>
</feature>